<keyword evidence="2" id="KW-0479">Metal-binding</keyword>
<proteinExistence type="predicted"/>
<evidence type="ECO:0000256" key="2">
    <source>
        <dbReference type="ARBA" id="ARBA00022723"/>
    </source>
</evidence>
<dbReference type="GO" id="GO:0008270">
    <property type="term" value="F:zinc ion binding"/>
    <property type="evidence" value="ECO:0007669"/>
    <property type="project" value="UniProtKB-KW"/>
</dbReference>
<evidence type="ECO:0000256" key="9">
    <source>
        <dbReference type="PROSITE-ProRule" id="PRU00042"/>
    </source>
</evidence>
<comment type="subcellular location">
    <subcellularLocation>
        <location evidence="1">Nucleus</location>
    </subcellularLocation>
</comment>
<evidence type="ECO:0000256" key="8">
    <source>
        <dbReference type="ARBA" id="ARBA00023242"/>
    </source>
</evidence>
<evidence type="ECO:0000313" key="13">
    <source>
        <dbReference type="Proteomes" id="UP001187531"/>
    </source>
</evidence>
<dbReference type="InterPro" id="IPR036236">
    <property type="entry name" value="Znf_C2H2_sf"/>
</dbReference>
<keyword evidence="7" id="KW-0804">Transcription</keyword>
<dbReference type="PROSITE" id="PS00028">
    <property type="entry name" value="ZINC_FINGER_C2H2_1"/>
    <property type="match status" value="6"/>
</dbReference>
<keyword evidence="13" id="KW-1185">Reference proteome</keyword>
<keyword evidence="4 9" id="KW-0863">Zinc-finger</keyword>
<keyword evidence="3" id="KW-0677">Repeat</keyword>
<keyword evidence="8" id="KW-0539">Nucleus</keyword>
<evidence type="ECO:0000259" key="11">
    <source>
        <dbReference type="PROSITE" id="PS50157"/>
    </source>
</evidence>
<dbReference type="PROSITE" id="PS50157">
    <property type="entry name" value="ZINC_FINGER_C2H2_2"/>
    <property type="match status" value="8"/>
</dbReference>
<feature type="compositionally biased region" description="Basic and acidic residues" evidence="10">
    <location>
        <begin position="102"/>
        <end position="113"/>
    </location>
</feature>
<dbReference type="GO" id="GO:0005634">
    <property type="term" value="C:nucleus"/>
    <property type="evidence" value="ECO:0007669"/>
    <property type="project" value="UniProtKB-SubCell"/>
</dbReference>
<organism evidence="12 13">
    <name type="scientific">Artemia franciscana</name>
    <name type="common">Brine shrimp</name>
    <name type="synonym">Artemia sanfranciscana</name>
    <dbReference type="NCBI Taxonomy" id="6661"/>
    <lineage>
        <taxon>Eukaryota</taxon>
        <taxon>Metazoa</taxon>
        <taxon>Ecdysozoa</taxon>
        <taxon>Arthropoda</taxon>
        <taxon>Crustacea</taxon>
        <taxon>Branchiopoda</taxon>
        <taxon>Anostraca</taxon>
        <taxon>Artemiidae</taxon>
        <taxon>Artemia</taxon>
    </lineage>
</organism>
<sequence>AGKFENNAWNVWFPIEKELGMPESGGEGDTDTAYCQANAAHKNNNEMTIDEKNNENVSLYADENLKFSLLDEGDVSDDVENGTLHKSDSDMTNNETDNESEENYRSKYDHEGANNRQHKNNSEIPNRKKGNKTEENRKECKNKPKESDGSDCLVPEISDEVVSLIDEKQEMSTDPNTSFKTNNQPRKRYICEACSKHFSSKQRLEDHKSIAHELAVFKCEFCGKSFSQRRTLTVHKQLHTDGKNKTCEVCDLVLPISRMKEHMVKHTTEKKYCCSICRLNFKRSYDLNFHISSKHSNGGYVHVCSSCGHSAYSKASRYRHAKKCPAYLKESKIAERDGATETDAIYYQVPAVYKQDSEITVHEKDNENEENSLLYDDEDENCSGHNDRDTNDTLRNGDNDILHKNGSEMTRDEKDNESGENGACLSDGDKNDAIHEYENNILCENESEVLNREKGSGIFTIFFKECKTEVKENDSNEYLVSEISDKAVIATDEKLETSTEPNASLQTNNKSKRQHICQVCFKCFTSKQRLEDHKSVAHEPAVFVCEFCGKSFAQRRTLAIHKQLHTDGKNRTCEVCDEVLPISNIKLHMVKHMTEKKYTCNVCGLKFKRSYDLNFHMSSKHSEGGYVHVCSSCGYSAHSRSSRYRHARKCLAYLKESKMSWNVGASDSDTIYCQVTAACEKGRKIRIDEKDGESRENSVRYDNENENCSLRNDRDTSYTLYNGDKDTLHKNDSEIINHESKNKIVEHGSSHNDGHEIDIIRKDRTDTLCLNDSEMLNHEKGNIIFSVFFKECKIESKESDNNEYLVSEISDKVNLIDEKHDIRTESNTSRINGIISDCKQRRYLATSLQTNNQTGKKHICKACSKHFSSKQRLEDHRSIAHEPAVFVCEFCGKSFSQRRTLTVHKQLHTHGKNKTCEVCDEVLPISKLKRHMVKHTTEKKYCCSACGLNFKRSPDLSYHMASKHSEGGYVFVCCSCGYTAHSKSSRSRHAKKCSAYFKGCNHCQIEDATVACYHRGCWNRCRFPYAISKWQLVEDTYICYGHATSLRSVIYNN</sequence>
<evidence type="ECO:0000256" key="7">
    <source>
        <dbReference type="ARBA" id="ARBA00023163"/>
    </source>
</evidence>
<evidence type="ECO:0000313" key="12">
    <source>
        <dbReference type="EMBL" id="KAK2722699.1"/>
    </source>
</evidence>
<accession>A0AA88LDS6</accession>
<protein>
    <recommendedName>
        <fullName evidence="11">C2H2-type domain-containing protein</fullName>
    </recommendedName>
</protein>
<feature type="compositionally biased region" description="Basic and acidic residues" evidence="10">
    <location>
        <begin position="385"/>
        <end position="417"/>
    </location>
</feature>
<dbReference type="Proteomes" id="UP001187531">
    <property type="component" value="Unassembled WGS sequence"/>
</dbReference>
<feature type="domain" description="C2H2-type" evidence="11">
    <location>
        <begin position="189"/>
        <end position="212"/>
    </location>
</feature>
<dbReference type="SUPFAM" id="SSF57667">
    <property type="entry name" value="beta-beta-alpha zinc fingers"/>
    <property type="match status" value="6"/>
</dbReference>
<evidence type="ECO:0000256" key="6">
    <source>
        <dbReference type="ARBA" id="ARBA00023015"/>
    </source>
</evidence>
<dbReference type="SMART" id="SM00355">
    <property type="entry name" value="ZnF_C2H2"/>
    <property type="match status" value="15"/>
</dbReference>
<name>A0AA88LDS6_ARTSF</name>
<dbReference type="Pfam" id="PF00096">
    <property type="entry name" value="zf-C2H2"/>
    <property type="match status" value="4"/>
</dbReference>
<feature type="domain" description="C2H2-type" evidence="11">
    <location>
        <begin position="598"/>
        <end position="622"/>
    </location>
</feature>
<evidence type="ECO:0000256" key="3">
    <source>
        <dbReference type="ARBA" id="ARBA00022737"/>
    </source>
</evidence>
<gene>
    <name evidence="12" type="ORF">QYM36_003023</name>
</gene>
<feature type="compositionally biased region" description="Acidic residues" evidence="10">
    <location>
        <begin position="366"/>
        <end position="381"/>
    </location>
</feature>
<feature type="domain" description="C2H2-type" evidence="11">
    <location>
        <begin position="858"/>
        <end position="881"/>
    </location>
</feature>
<feature type="domain" description="C2H2-type" evidence="11">
    <location>
        <begin position="941"/>
        <end position="965"/>
    </location>
</feature>
<dbReference type="EMBL" id="JAVRJZ010000005">
    <property type="protein sequence ID" value="KAK2722699.1"/>
    <property type="molecule type" value="Genomic_DNA"/>
</dbReference>
<dbReference type="PANTHER" id="PTHR24394:SF44">
    <property type="entry name" value="ZINC FINGER PROTEIN 271-LIKE"/>
    <property type="match status" value="1"/>
</dbReference>
<feature type="region of interest" description="Disordered" evidence="10">
    <location>
        <begin position="71"/>
        <end position="153"/>
    </location>
</feature>
<dbReference type="AlphaFoldDB" id="A0AA88LDS6"/>
<dbReference type="FunFam" id="3.30.160.60:FF:000012">
    <property type="entry name" value="RB-associated KRAB zinc finger protein-like"/>
    <property type="match status" value="1"/>
</dbReference>
<feature type="compositionally biased region" description="Basic and acidic residues" evidence="10">
    <location>
        <begin position="131"/>
        <end position="148"/>
    </location>
</feature>
<evidence type="ECO:0000256" key="1">
    <source>
        <dbReference type="ARBA" id="ARBA00004123"/>
    </source>
</evidence>
<feature type="non-terminal residue" evidence="12">
    <location>
        <position position="1"/>
    </location>
</feature>
<evidence type="ECO:0000256" key="10">
    <source>
        <dbReference type="SAM" id="MobiDB-lite"/>
    </source>
</evidence>
<dbReference type="InterPro" id="IPR013087">
    <property type="entry name" value="Znf_C2H2_type"/>
</dbReference>
<keyword evidence="6" id="KW-0805">Transcription regulation</keyword>
<feature type="region of interest" description="Disordered" evidence="10">
    <location>
        <begin position="364"/>
        <end position="430"/>
    </location>
</feature>
<feature type="domain" description="C2H2-type" evidence="11">
    <location>
        <begin position="217"/>
        <end position="244"/>
    </location>
</feature>
<feature type="compositionally biased region" description="Acidic residues" evidence="10">
    <location>
        <begin position="71"/>
        <end position="80"/>
    </location>
</feature>
<comment type="caution">
    <text evidence="12">The sequence shown here is derived from an EMBL/GenBank/DDBJ whole genome shotgun (WGS) entry which is preliminary data.</text>
</comment>
<reference evidence="12" key="1">
    <citation type="submission" date="2023-07" db="EMBL/GenBank/DDBJ databases">
        <title>Chromosome-level genome assembly of Artemia franciscana.</title>
        <authorList>
            <person name="Jo E."/>
        </authorList>
    </citation>
    <scope>NUCLEOTIDE SEQUENCE</scope>
    <source>
        <tissue evidence="12">Whole body</tissue>
    </source>
</reference>
<keyword evidence="5" id="KW-0862">Zinc</keyword>
<dbReference type="Gene3D" id="3.30.160.60">
    <property type="entry name" value="Classic Zinc Finger"/>
    <property type="match status" value="6"/>
</dbReference>
<feature type="domain" description="C2H2-type" evidence="11">
    <location>
        <begin position="543"/>
        <end position="570"/>
    </location>
</feature>
<dbReference type="GO" id="GO:0000981">
    <property type="term" value="F:DNA-binding transcription factor activity, RNA polymerase II-specific"/>
    <property type="evidence" value="ECO:0007669"/>
    <property type="project" value="TreeGrafter"/>
</dbReference>
<dbReference type="PANTHER" id="PTHR24394">
    <property type="entry name" value="ZINC FINGER PROTEIN"/>
    <property type="match status" value="1"/>
</dbReference>
<feature type="domain" description="C2H2-type" evidence="11">
    <location>
        <begin position="886"/>
        <end position="913"/>
    </location>
</feature>
<feature type="domain" description="C2H2-type" evidence="11">
    <location>
        <begin position="515"/>
        <end position="538"/>
    </location>
</feature>
<evidence type="ECO:0000256" key="5">
    <source>
        <dbReference type="ARBA" id="ARBA00022833"/>
    </source>
</evidence>
<evidence type="ECO:0000256" key="4">
    <source>
        <dbReference type="ARBA" id="ARBA00022771"/>
    </source>
</evidence>